<dbReference type="Gene3D" id="3.80.10.10">
    <property type="entry name" value="Ribonuclease Inhibitor"/>
    <property type="match status" value="1"/>
</dbReference>
<organism evidence="1 2">
    <name type="scientific">Brassica cretica</name>
    <name type="common">Mustard</name>
    <dbReference type="NCBI Taxonomy" id="69181"/>
    <lineage>
        <taxon>Eukaryota</taxon>
        <taxon>Viridiplantae</taxon>
        <taxon>Streptophyta</taxon>
        <taxon>Embryophyta</taxon>
        <taxon>Tracheophyta</taxon>
        <taxon>Spermatophyta</taxon>
        <taxon>Magnoliopsida</taxon>
        <taxon>eudicotyledons</taxon>
        <taxon>Gunneridae</taxon>
        <taxon>Pentapetalae</taxon>
        <taxon>rosids</taxon>
        <taxon>malvids</taxon>
        <taxon>Brassicales</taxon>
        <taxon>Brassicaceae</taxon>
        <taxon>Brassiceae</taxon>
        <taxon>Brassica</taxon>
    </lineage>
</organism>
<protein>
    <recommendedName>
        <fullName evidence="3">NB-ARC domain-containing protein</fullName>
    </recommendedName>
</protein>
<dbReference type="AlphaFoldDB" id="A0A8S9NSQ7"/>
<dbReference type="InterPro" id="IPR044974">
    <property type="entry name" value="Disease_R_plants"/>
</dbReference>
<dbReference type="InterPro" id="IPR027417">
    <property type="entry name" value="P-loop_NTPase"/>
</dbReference>
<dbReference type="EMBL" id="QGKX02001521">
    <property type="protein sequence ID" value="KAF3506529.1"/>
    <property type="molecule type" value="Genomic_DNA"/>
</dbReference>
<evidence type="ECO:0000313" key="1">
    <source>
        <dbReference type="EMBL" id="KAF3506529.1"/>
    </source>
</evidence>
<dbReference type="SUPFAM" id="SSF52058">
    <property type="entry name" value="L domain-like"/>
    <property type="match status" value="1"/>
</dbReference>
<evidence type="ECO:0000313" key="2">
    <source>
        <dbReference type="Proteomes" id="UP000712600"/>
    </source>
</evidence>
<proteinExistence type="predicted"/>
<dbReference type="SUPFAM" id="SSF52540">
    <property type="entry name" value="P-loop containing nucleoside triphosphate hydrolases"/>
    <property type="match status" value="1"/>
</dbReference>
<gene>
    <name evidence="1" type="ORF">F2Q69_00000441</name>
</gene>
<accession>A0A8S9NSQ7</accession>
<sequence>MHSFRQKFPKDGFEELAREVTQLAGELPLGLRVMGSYFRGMSKQEWINALPRLRTSLDADIRSILNKLEKLWEGIKLLGSLKWMDLFSSENLKELPDLSTATNLEKLDLRNCTSLIKLPSLPGSLEKLYMFKCSSLVEFPSFIGNAVNLRKLDLSSFPNLLELPSYVGNATNLENLDLSNCLNLVELPLSLGN</sequence>
<reference evidence="1" key="1">
    <citation type="submission" date="2019-12" db="EMBL/GenBank/DDBJ databases">
        <title>Genome sequencing and annotation of Brassica cretica.</title>
        <authorList>
            <person name="Studholme D.J."/>
            <person name="Sarris P."/>
        </authorList>
    </citation>
    <scope>NUCLEOTIDE SEQUENCE</scope>
    <source>
        <strain evidence="1">PFS-109/04</strain>
        <tissue evidence="1">Leaf</tissue>
    </source>
</reference>
<dbReference type="InterPro" id="IPR032675">
    <property type="entry name" value="LRR_dom_sf"/>
</dbReference>
<evidence type="ECO:0008006" key="3">
    <source>
        <dbReference type="Google" id="ProtNLM"/>
    </source>
</evidence>
<dbReference type="PANTHER" id="PTHR11017:SF333">
    <property type="entry name" value="ADP-RIBOSYL CYCLASE_CYCLIC ADP-RIBOSE HYDROLASE-RELATED"/>
    <property type="match status" value="1"/>
</dbReference>
<dbReference type="PANTHER" id="PTHR11017">
    <property type="entry name" value="LEUCINE-RICH REPEAT-CONTAINING PROTEIN"/>
    <property type="match status" value="1"/>
</dbReference>
<name>A0A8S9NSQ7_BRACR</name>
<dbReference type="Proteomes" id="UP000712600">
    <property type="component" value="Unassembled WGS sequence"/>
</dbReference>
<dbReference type="PRINTS" id="PR00364">
    <property type="entry name" value="DISEASERSIST"/>
</dbReference>
<dbReference type="GO" id="GO:0006952">
    <property type="term" value="P:defense response"/>
    <property type="evidence" value="ECO:0007669"/>
    <property type="project" value="InterPro"/>
</dbReference>
<comment type="caution">
    <text evidence="1">The sequence shown here is derived from an EMBL/GenBank/DDBJ whole genome shotgun (WGS) entry which is preliminary data.</text>
</comment>